<evidence type="ECO:0000313" key="3">
    <source>
        <dbReference type="Proteomes" id="UP001172102"/>
    </source>
</evidence>
<sequence length="916" mass="98913">MLDIPNEDAFRGTLRDLGVQDMDAASLIRRLKMKIGILSFLVLWGIANAILDAPNNAVEAQETSLPQWAFTITNLSAEVDNHSANYHFSVSHPVLIVPTTCHREVEFNGKLTLPSMGWSTCIPNSNGDKNVGKNVDKAANVSMHSSWCPNDKDGSAALGLRLEIPLGSVGTGAMFFIGCYDMPATDIWLGKKYTGRKDIKLQIKQVGFSTDDGCECAYIQLGGDNAEDEIWAKMFNATMVLVESTKEFGKTAMTTIYTQRATIDVLKAAKEKLLRVEVSVALTILCYEIYTCLQGPAALWAAGVGDVYWGVQQQPETGTARVVSPVFTMMFRRFKAAALLFLFFASHNAAAECSTFVMAQAGDTCASLAALTGITVTQFLRNNPNHIEFSGSNGACEFDADPWLLGGHNRRTLRWGVHLSRVGLWAVLFGTWLVWSNSRALWSNVPGRVWCLRENEFEFKFNLSIFNPELHRETFQPSLSNNLAGYGHSQSHGHNHGNATTHQHGIVNISGASNQRVRGDGTASNSDATATPNPPVTRTVSTTLTQPVTVTTPTTRLVPTTVTLSATVTTSVPTTLSVPYTVTASVPITVSQPYTVTVSTIRTVSATLNVPSYITVPATYTVSNTILLPTTVSVYRTITVISAVPTTQTVSTTIFSTRELTETETETLTVPVTHNVFRTITLITTSTETATLTVPKTTTVFSVSVSVSVSETTAYRTVYTTNTVTVPRTQTQTIYTTIYDIVTSTYVRTSTQYVTRTSTQATVLTETETETVAVPTTVTAFRTITIITTTSVGVPRTITQVSTTSLTLLRTITIVSAAPAATLTVIRTVTMANGGGGGYGGDVSTTTVIYLTTMTVFRTITAPGGVYTVSVSVPVTVPYIITETRATATRTVTRTVSTCSDWYQIAPGEKEGPTGV</sequence>
<dbReference type="Proteomes" id="UP001172102">
    <property type="component" value="Unassembled WGS sequence"/>
</dbReference>
<dbReference type="EMBL" id="JAUKUA010000002">
    <property type="protein sequence ID" value="KAK0725220.1"/>
    <property type="molecule type" value="Genomic_DNA"/>
</dbReference>
<organism evidence="2 3">
    <name type="scientific">Lasiosphaeris hirsuta</name>
    <dbReference type="NCBI Taxonomy" id="260670"/>
    <lineage>
        <taxon>Eukaryota</taxon>
        <taxon>Fungi</taxon>
        <taxon>Dikarya</taxon>
        <taxon>Ascomycota</taxon>
        <taxon>Pezizomycotina</taxon>
        <taxon>Sordariomycetes</taxon>
        <taxon>Sordariomycetidae</taxon>
        <taxon>Sordariales</taxon>
        <taxon>Lasiosphaeriaceae</taxon>
        <taxon>Lasiosphaeris</taxon>
    </lineage>
</organism>
<proteinExistence type="predicted"/>
<feature type="region of interest" description="Disordered" evidence="1">
    <location>
        <begin position="481"/>
        <end position="502"/>
    </location>
</feature>
<keyword evidence="3" id="KW-1185">Reference proteome</keyword>
<evidence type="ECO:0000256" key="1">
    <source>
        <dbReference type="SAM" id="MobiDB-lite"/>
    </source>
</evidence>
<gene>
    <name evidence="2" type="ORF">B0H67DRAFT_680638</name>
</gene>
<dbReference type="Gene3D" id="3.10.350.10">
    <property type="entry name" value="LysM domain"/>
    <property type="match status" value="1"/>
</dbReference>
<accession>A0AA40B074</accession>
<evidence type="ECO:0008006" key="4">
    <source>
        <dbReference type="Google" id="ProtNLM"/>
    </source>
</evidence>
<comment type="caution">
    <text evidence="2">The sequence shown here is derived from an EMBL/GenBank/DDBJ whole genome shotgun (WGS) entry which is preliminary data.</text>
</comment>
<dbReference type="InterPro" id="IPR036779">
    <property type="entry name" value="LysM_dom_sf"/>
</dbReference>
<evidence type="ECO:0000313" key="2">
    <source>
        <dbReference type="EMBL" id="KAK0725220.1"/>
    </source>
</evidence>
<feature type="compositionally biased region" description="Low complexity" evidence="1">
    <location>
        <begin position="485"/>
        <end position="498"/>
    </location>
</feature>
<feature type="region of interest" description="Disordered" evidence="1">
    <location>
        <begin position="514"/>
        <end position="541"/>
    </location>
</feature>
<feature type="compositionally biased region" description="Polar residues" evidence="1">
    <location>
        <begin position="514"/>
        <end position="531"/>
    </location>
</feature>
<reference evidence="2" key="1">
    <citation type="submission" date="2023-06" db="EMBL/GenBank/DDBJ databases">
        <title>Genome-scale phylogeny and comparative genomics of the fungal order Sordariales.</title>
        <authorList>
            <consortium name="Lawrence Berkeley National Laboratory"/>
            <person name="Hensen N."/>
            <person name="Bonometti L."/>
            <person name="Westerberg I."/>
            <person name="Brannstrom I.O."/>
            <person name="Guillou S."/>
            <person name="Cros-Aarteil S."/>
            <person name="Calhoun S."/>
            <person name="Haridas S."/>
            <person name="Kuo A."/>
            <person name="Mondo S."/>
            <person name="Pangilinan J."/>
            <person name="Riley R."/>
            <person name="Labutti K."/>
            <person name="Andreopoulos B."/>
            <person name="Lipzen A."/>
            <person name="Chen C."/>
            <person name="Yanf M."/>
            <person name="Daum C."/>
            <person name="Ng V."/>
            <person name="Clum A."/>
            <person name="Steindorff A."/>
            <person name="Ohm R."/>
            <person name="Martin F."/>
            <person name="Silar P."/>
            <person name="Natvig D."/>
            <person name="Lalanne C."/>
            <person name="Gautier V."/>
            <person name="Ament-Velasquez S.L."/>
            <person name="Kruys A."/>
            <person name="Hutchinson M.I."/>
            <person name="Powell A.J."/>
            <person name="Barry K."/>
            <person name="Miller A.N."/>
            <person name="Grigoriev I.V."/>
            <person name="Debuchy R."/>
            <person name="Gladieux P."/>
            <person name="Thoren M.H."/>
            <person name="Johannesson H."/>
        </authorList>
    </citation>
    <scope>NUCLEOTIDE SEQUENCE</scope>
    <source>
        <strain evidence="2">SMH4607-1</strain>
    </source>
</reference>
<dbReference type="AlphaFoldDB" id="A0AA40B074"/>
<name>A0AA40B074_9PEZI</name>
<protein>
    <recommendedName>
        <fullName evidence="4">LysM domain-containing protein</fullName>
    </recommendedName>
</protein>